<comment type="similarity">
    <text evidence="2">Belongs to the TPS (TC 1.B.20) family.</text>
</comment>
<keyword evidence="3" id="KW-0813">Transport</keyword>
<dbReference type="InterPro" id="IPR005565">
    <property type="entry name" value="Hemolysn_activator_HlyB_C"/>
</dbReference>
<keyword evidence="8" id="KW-0998">Cell outer membrane</keyword>
<evidence type="ECO:0000313" key="11">
    <source>
        <dbReference type="Proteomes" id="UP000199032"/>
    </source>
</evidence>
<dbReference type="InterPro" id="IPR051544">
    <property type="entry name" value="TPS_OM_transporter"/>
</dbReference>
<sequence>MRISAVGSVRHNRRRHHISVLLSGILLTMVLTTSTPLLAQVLPPVFDPTLRSGEPSGPLKKKFIPPSIPPPSPVLPSVPTTPPDGETQTQLGQIQVLVKSIQVTGNTVFSDAEIETVTKPYYNQVLSTEDLERLRLALTLLYVNKGYITSGAVIPDQDVVDGVIQIQIIEGALSRIDIEGNNWFRPRTLSDRLALGAGPPLQMEPLQTRLQLLQQDPRIERINAELRPGDRRGESILHVNVKEQSPWKMWAEFSNYQTPAVGAERGLLTVAHQNVTGHGDPLSITYGGSRGVHPVIDVSYTIPINRYDTTFTASYRRNDFVVVESQFRTLNLNSTSEIIGFTLRHPIYRTLTDELAVAITGERLYNKVTSIFDEPGLPSSFINGSSDTGVSAVSALRFVQEYVHRTSTSVIAARSRFSVGLDVLNATTNSGVSDRGLPLPDGRFFSWLGQLQGIRRFDDWWGMQLLGQLNLQLANDRLFPLEQIPLGGRFSVRGYRENTLIRDNGFHFSIESRFPLLRYASGEPLLQFAQFVDVGRTWQAKGKTEDPQTLASVGLGLRWTVLPKDRARFELYWGVPLNHVPHPAGNLQDHGIHLQAVVQVF</sequence>
<dbReference type="Proteomes" id="UP000199032">
    <property type="component" value="Unassembled WGS sequence"/>
</dbReference>
<feature type="domain" description="POTRA" evidence="9">
    <location>
        <begin position="96"/>
        <end position="171"/>
    </location>
</feature>
<dbReference type="RefSeq" id="WP_090749617.1">
    <property type="nucleotide sequence ID" value="NZ_CZQA01000009.1"/>
</dbReference>
<dbReference type="OrthoDB" id="9760658at2"/>
<keyword evidence="4" id="KW-1134">Transmembrane beta strand</keyword>
<evidence type="ECO:0000256" key="4">
    <source>
        <dbReference type="ARBA" id="ARBA00022452"/>
    </source>
</evidence>
<dbReference type="Gene3D" id="2.40.160.50">
    <property type="entry name" value="membrane protein fhac: a member of the omp85/tpsb transporter family"/>
    <property type="match status" value="1"/>
</dbReference>
<dbReference type="GO" id="GO:0046819">
    <property type="term" value="P:protein secretion by the type V secretion system"/>
    <property type="evidence" value="ECO:0007669"/>
    <property type="project" value="TreeGrafter"/>
</dbReference>
<keyword evidence="11" id="KW-1185">Reference proteome</keyword>
<evidence type="ECO:0000256" key="8">
    <source>
        <dbReference type="ARBA" id="ARBA00023237"/>
    </source>
</evidence>
<dbReference type="GO" id="GO:0009279">
    <property type="term" value="C:cell outer membrane"/>
    <property type="evidence" value="ECO:0007669"/>
    <property type="project" value="UniProtKB-SubCell"/>
</dbReference>
<gene>
    <name evidence="10" type="ORF">COMA1_30414</name>
</gene>
<evidence type="ECO:0000256" key="5">
    <source>
        <dbReference type="ARBA" id="ARBA00022692"/>
    </source>
</evidence>
<comment type="subcellular location">
    <subcellularLocation>
        <location evidence="1">Cell outer membrane</location>
    </subcellularLocation>
</comment>
<keyword evidence="5" id="KW-0812">Transmembrane</keyword>
<protein>
    <submittedName>
        <fullName evidence="10">Putative Surface antigen (D15)</fullName>
    </submittedName>
</protein>
<dbReference type="Gene3D" id="3.10.20.310">
    <property type="entry name" value="membrane protein fhac"/>
    <property type="match status" value="1"/>
</dbReference>
<evidence type="ECO:0000313" key="10">
    <source>
        <dbReference type="EMBL" id="CUS37111.1"/>
    </source>
</evidence>
<dbReference type="InterPro" id="IPR034746">
    <property type="entry name" value="POTRA"/>
</dbReference>
<keyword evidence="6" id="KW-0653">Protein transport</keyword>
<evidence type="ECO:0000256" key="3">
    <source>
        <dbReference type="ARBA" id="ARBA00022448"/>
    </source>
</evidence>
<dbReference type="STRING" id="1742972.COMA1_30414"/>
<dbReference type="PANTHER" id="PTHR34597:SF6">
    <property type="entry name" value="BLR6126 PROTEIN"/>
    <property type="match status" value="1"/>
</dbReference>
<evidence type="ECO:0000256" key="2">
    <source>
        <dbReference type="ARBA" id="ARBA00009055"/>
    </source>
</evidence>
<evidence type="ECO:0000256" key="7">
    <source>
        <dbReference type="ARBA" id="ARBA00023136"/>
    </source>
</evidence>
<organism evidence="10 11">
    <name type="scientific">Candidatus Nitrospira nitrosa</name>
    <dbReference type="NCBI Taxonomy" id="1742972"/>
    <lineage>
        <taxon>Bacteria</taxon>
        <taxon>Pseudomonadati</taxon>
        <taxon>Nitrospirota</taxon>
        <taxon>Nitrospiria</taxon>
        <taxon>Nitrospirales</taxon>
        <taxon>Nitrospiraceae</taxon>
        <taxon>Nitrospira</taxon>
    </lineage>
</organism>
<accession>A0A0S4LHN0</accession>
<reference evidence="10 11" key="1">
    <citation type="submission" date="2015-10" db="EMBL/GenBank/DDBJ databases">
        <authorList>
            <person name="Gilbert D.G."/>
        </authorList>
    </citation>
    <scope>NUCLEOTIDE SEQUENCE [LARGE SCALE GENOMIC DNA]</scope>
    <source>
        <strain evidence="10">COMA1</strain>
    </source>
</reference>
<dbReference type="PROSITE" id="PS51779">
    <property type="entry name" value="POTRA"/>
    <property type="match status" value="1"/>
</dbReference>
<name>A0A0S4LHN0_9BACT</name>
<dbReference type="PANTHER" id="PTHR34597">
    <property type="entry name" value="SLR1661 PROTEIN"/>
    <property type="match status" value="1"/>
</dbReference>
<proteinExistence type="inferred from homology"/>
<dbReference type="Pfam" id="PF08479">
    <property type="entry name" value="POTRA_2"/>
    <property type="match status" value="1"/>
</dbReference>
<dbReference type="GO" id="GO:0098046">
    <property type="term" value="C:type V protein secretion system complex"/>
    <property type="evidence" value="ECO:0007669"/>
    <property type="project" value="TreeGrafter"/>
</dbReference>
<keyword evidence="7" id="KW-0472">Membrane</keyword>
<dbReference type="AlphaFoldDB" id="A0A0S4LHN0"/>
<dbReference type="EMBL" id="CZQA01000009">
    <property type="protein sequence ID" value="CUS37111.1"/>
    <property type="molecule type" value="Genomic_DNA"/>
</dbReference>
<evidence type="ECO:0000259" key="9">
    <source>
        <dbReference type="PROSITE" id="PS51779"/>
    </source>
</evidence>
<evidence type="ECO:0000256" key="1">
    <source>
        <dbReference type="ARBA" id="ARBA00004442"/>
    </source>
</evidence>
<evidence type="ECO:0000256" key="6">
    <source>
        <dbReference type="ARBA" id="ARBA00022927"/>
    </source>
</evidence>
<dbReference type="InterPro" id="IPR013686">
    <property type="entry name" value="Polypept-transport_assoc_ShlB"/>
</dbReference>
<dbReference type="GO" id="GO:0008320">
    <property type="term" value="F:protein transmembrane transporter activity"/>
    <property type="evidence" value="ECO:0007669"/>
    <property type="project" value="TreeGrafter"/>
</dbReference>
<dbReference type="Pfam" id="PF03865">
    <property type="entry name" value="ShlB"/>
    <property type="match status" value="1"/>
</dbReference>